<organism evidence="2 3">
    <name type="scientific">Rubroshorea leprosula</name>
    <dbReference type="NCBI Taxonomy" id="152421"/>
    <lineage>
        <taxon>Eukaryota</taxon>
        <taxon>Viridiplantae</taxon>
        <taxon>Streptophyta</taxon>
        <taxon>Embryophyta</taxon>
        <taxon>Tracheophyta</taxon>
        <taxon>Spermatophyta</taxon>
        <taxon>Magnoliopsida</taxon>
        <taxon>eudicotyledons</taxon>
        <taxon>Gunneridae</taxon>
        <taxon>Pentapetalae</taxon>
        <taxon>rosids</taxon>
        <taxon>malvids</taxon>
        <taxon>Malvales</taxon>
        <taxon>Dipterocarpaceae</taxon>
        <taxon>Rubroshorea</taxon>
    </lineage>
</organism>
<feature type="signal peptide" evidence="1">
    <location>
        <begin position="1"/>
        <end position="25"/>
    </location>
</feature>
<evidence type="ECO:0000313" key="2">
    <source>
        <dbReference type="EMBL" id="GKV04610.1"/>
    </source>
</evidence>
<comment type="caution">
    <text evidence="2">The sequence shown here is derived from an EMBL/GenBank/DDBJ whole genome shotgun (WGS) entry which is preliminary data.</text>
</comment>
<accession>A0AAV5J146</accession>
<feature type="chain" id="PRO_5043338385" evidence="1">
    <location>
        <begin position="26"/>
        <end position="88"/>
    </location>
</feature>
<dbReference type="AlphaFoldDB" id="A0AAV5J146"/>
<reference evidence="2 3" key="1">
    <citation type="journal article" date="2021" name="Commun. Biol.">
        <title>The genome of Shorea leprosula (Dipterocarpaceae) highlights the ecological relevance of drought in aseasonal tropical rainforests.</title>
        <authorList>
            <person name="Ng K.K.S."/>
            <person name="Kobayashi M.J."/>
            <person name="Fawcett J.A."/>
            <person name="Hatakeyama M."/>
            <person name="Paape T."/>
            <person name="Ng C.H."/>
            <person name="Ang C.C."/>
            <person name="Tnah L.H."/>
            <person name="Lee C.T."/>
            <person name="Nishiyama T."/>
            <person name="Sese J."/>
            <person name="O'Brien M.J."/>
            <person name="Copetti D."/>
            <person name="Mohd Noor M.I."/>
            <person name="Ong R.C."/>
            <person name="Putra M."/>
            <person name="Sireger I.Z."/>
            <person name="Indrioko S."/>
            <person name="Kosugi Y."/>
            <person name="Izuno A."/>
            <person name="Isagi Y."/>
            <person name="Lee S.L."/>
            <person name="Shimizu K.K."/>
        </authorList>
    </citation>
    <scope>NUCLEOTIDE SEQUENCE [LARGE SCALE GENOMIC DNA]</scope>
    <source>
        <strain evidence="2">214</strain>
    </source>
</reference>
<protein>
    <submittedName>
        <fullName evidence="2">Uncharacterized protein</fullName>
    </submittedName>
</protein>
<gene>
    <name evidence="2" type="ORF">SLEP1_g16753</name>
</gene>
<proteinExistence type="predicted"/>
<dbReference type="Proteomes" id="UP001054252">
    <property type="component" value="Unassembled WGS sequence"/>
</dbReference>
<sequence length="88" mass="9701">MQGTNCTQPTSSWRLLSAIIKYLWSTTILTIQTTASVAGTYEPEQNNSAREPVPPLHMDLSLSVDVSLPPLRSVNLSVLRLRPLLVLV</sequence>
<keyword evidence="3" id="KW-1185">Reference proteome</keyword>
<evidence type="ECO:0000313" key="3">
    <source>
        <dbReference type="Proteomes" id="UP001054252"/>
    </source>
</evidence>
<dbReference type="EMBL" id="BPVZ01000022">
    <property type="protein sequence ID" value="GKV04610.1"/>
    <property type="molecule type" value="Genomic_DNA"/>
</dbReference>
<name>A0AAV5J146_9ROSI</name>
<keyword evidence="1" id="KW-0732">Signal</keyword>
<evidence type="ECO:0000256" key="1">
    <source>
        <dbReference type="SAM" id="SignalP"/>
    </source>
</evidence>